<evidence type="ECO:0000313" key="2">
    <source>
        <dbReference type="EMBL" id="KGM49608.1"/>
    </source>
</evidence>
<feature type="transmembrane region" description="Helical" evidence="1">
    <location>
        <begin position="34"/>
        <end position="57"/>
    </location>
</feature>
<protein>
    <submittedName>
        <fullName evidence="2">Membrane protein</fullName>
    </submittedName>
</protein>
<keyword evidence="1" id="KW-1133">Transmembrane helix</keyword>
<dbReference type="Pfam" id="PF09955">
    <property type="entry name" value="DUF2189"/>
    <property type="match status" value="1"/>
</dbReference>
<name>A0A0A0EHJ5_9RHOB</name>
<keyword evidence="1" id="KW-0812">Transmembrane</keyword>
<gene>
    <name evidence="2" type="ORF">ATO9_06205</name>
</gene>
<keyword evidence="1" id="KW-0472">Membrane</keyword>
<feature type="transmembrane region" description="Helical" evidence="1">
    <location>
        <begin position="161"/>
        <end position="189"/>
    </location>
</feature>
<dbReference type="EMBL" id="AQQX01000002">
    <property type="protein sequence ID" value="KGM49608.1"/>
    <property type="molecule type" value="Genomic_DNA"/>
</dbReference>
<comment type="caution">
    <text evidence="2">The sequence shown here is derived from an EMBL/GenBank/DDBJ whole genome shotgun (WGS) entry which is preliminary data.</text>
</comment>
<dbReference type="AlphaFoldDB" id="A0A0A0EHJ5"/>
<feature type="transmembrane region" description="Helical" evidence="1">
    <location>
        <begin position="116"/>
        <end position="141"/>
    </location>
</feature>
<organism evidence="2 3">
    <name type="scientific">Pseudooceanicola atlanticus</name>
    <dbReference type="NCBI Taxonomy" id="1461694"/>
    <lineage>
        <taxon>Bacteria</taxon>
        <taxon>Pseudomonadati</taxon>
        <taxon>Pseudomonadota</taxon>
        <taxon>Alphaproteobacteria</taxon>
        <taxon>Rhodobacterales</taxon>
        <taxon>Paracoccaceae</taxon>
        <taxon>Pseudooceanicola</taxon>
    </lineage>
</organism>
<evidence type="ECO:0000256" key="1">
    <source>
        <dbReference type="SAM" id="Phobius"/>
    </source>
</evidence>
<evidence type="ECO:0000313" key="3">
    <source>
        <dbReference type="Proteomes" id="UP000030004"/>
    </source>
</evidence>
<dbReference type="InterPro" id="IPR018692">
    <property type="entry name" value="DUF2189"/>
</dbReference>
<proteinExistence type="predicted"/>
<dbReference type="eggNOG" id="COG5473">
    <property type="taxonomic scope" value="Bacteria"/>
</dbReference>
<reference evidence="2 3" key="1">
    <citation type="journal article" date="2015" name="Antonie Van Leeuwenhoek">
        <title>Pseudooceanicola atlanticus gen. nov. sp. nov., isolated from surface seawater of the Atlantic Ocean and reclassification of Oceanicola batsensis, Oceanicola marinus, Oceanicola nitratireducens, Oceanicola nanhaiensis, Oceanicola antarcticus and Oceanicola flagellatus, as Pseudooceanicola batsensis comb. nov., Pseudooceanicola marinus comb. nov., Pseudooceanicola nitratireducens comb. nov., Pseudooceanicola nanhaiensis comb. nov., Pseudooceanicola antarcticus comb. nov., and Pseudooceanicola flagellatus comb. nov.</title>
        <authorList>
            <person name="Lai Q."/>
            <person name="Li G."/>
            <person name="Liu X."/>
            <person name="Du Y."/>
            <person name="Sun F."/>
            <person name="Shao Z."/>
        </authorList>
    </citation>
    <scope>NUCLEOTIDE SEQUENCE [LARGE SCALE GENOMIC DNA]</scope>
    <source>
        <strain evidence="2 3">22II-s11g</strain>
    </source>
</reference>
<dbReference type="RefSeq" id="WP_043746750.1">
    <property type="nucleotide sequence ID" value="NZ_AQQX01000002.1"/>
</dbReference>
<feature type="transmembrane region" description="Helical" evidence="1">
    <location>
        <begin position="63"/>
        <end position="84"/>
    </location>
</feature>
<dbReference type="Proteomes" id="UP000030004">
    <property type="component" value="Unassembled WGS sequence"/>
</dbReference>
<dbReference type="STRING" id="1461694.ATO9_06205"/>
<feature type="transmembrane region" description="Helical" evidence="1">
    <location>
        <begin position="210"/>
        <end position="237"/>
    </location>
</feature>
<accession>A0A0A0EHJ5</accession>
<keyword evidence="3" id="KW-1185">Reference proteome</keyword>
<dbReference type="OrthoDB" id="9809543at2"/>
<sequence>MPDTPKPGLPQMRPVTFAMLGEALRRAGRDMRRAPLWGLFFAFTYVLIGWILAWITLATGQSYWLIFAAVSFPLIGPFAAVGLYDVSRRIEQGRPLNAKEILTVIARQSRRQLPSICAIVIFLFLFWFFIAHMIFALFMGLSTMTNVSTSYEVFLTANGLTMLGVGSVVGAGFALLLYMITVMALPLLLDREIDFVTAMITSFQTVTDSPVPMLAWAGFIALMTFVAMLPGFLGLFLTLPLLGHATWHLYDQVAYGNGPAEGAAMPA</sequence>